<organism evidence="3 4">
    <name type="scientific">Coprobacillus cateniformis</name>
    <dbReference type="NCBI Taxonomy" id="100884"/>
    <lineage>
        <taxon>Bacteria</taxon>
        <taxon>Bacillati</taxon>
        <taxon>Bacillota</taxon>
        <taxon>Erysipelotrichia</taxon>
        <taxon>Erysipelotrichales</taxon>
        <taxon>Coprobacillaceae</taxon>
        <taxon>Coprobacillus</taxon>
    </lineage>
</organism>
<feature type="transmembrane region" description="Helical" evidence="1">
    <location>
        <begin position="160"/>
        <end position="179"/>
    </location>
</feature>
<sequence>MELIYMILAFLSGILGTFLGGVRSFVIYGIIGLICFLLPIVGFQVPIVLEISLNIIFIPCIIFNAAVLATAYASKKYDIEAIEVNRSLYFTKDRVVFLCGGIAGTCGYLLLKFFDSLTLPCDHCSLVIVIIGVMGRLCIFREKGFELPSLLDLQDFKLSFAIYQIFFAVLISFVSIFFVQLTNTITIGFYISAISIFITFYNPQFPIIHHICLVVGYTMMLTNNIMLAIFLGILSQFFYIGCHHILNADKGTYIDAPALTIGVMTFIIFMIL</sequence>
<dbReference type="AlphaFoldDB" id="E7G9U7"/>
<dbReference type="RefSeq" id="WP_008788645.1">
    <property type="nucleotide sequence ID" value="NZ_AKCB01000003.1"/>
</dbReference>
<keyword evidence="4" id="KW-1185">Reference proteome</keyword>
<dbReference type="Proteomes" id="UP000003157">
    <property type="component" value="Unassembled WGS sequence"/>
</dbReference>
<dbReference type="STRING" id="100884.GCA_000269565_03382"/>
<evidence type="ECO:0000259" key="2">
    <source>
        <dbReference type="Pfam" id="PF25928"/>
    </source>
</evidence>
<evidence type="ECO:0000313" key="4">
    <source>
        <dbReference type="Proteomes" id="UP000003157"/>
    </source>
</evidence>
<keyword evidence="1" id="KW-0812">Transmembrane</keyword>
<feature type="transmembrane region" description="Helical" evidence="1">
    <location>
        <begin position="55"/>
        <end position="74"/>
    </location>
</feature>
<name>E7G9U7_9FIRM</name>
<feature type="transmembrane region" description="Helical" evidence="1">
    <location>
        <begin position="185"/>
        <end position="202"/>
    </location>
</feature>
<dbReference type="OrthoDB" id="4484645at2"/>
<feature type="transmembrane region" description="Helical" evidence="1">
    <location>
        <begin position="27"/>
        <end position="49"/>
    </location>
</feature>
<dbReference type="GeneID" id="78231145"/>
<evidence type="ECO:0000256" key="1">
    <source>
        <dbReference type="SAM" id="Phobius"/>
    </source>
</evidence>
<keyword evidence="1" id="KW-0472">Membrane</keyword>
<evidence type="ECO:0000313" key="3">
    <source>
        <dbReference type="EMBL" id="EFW05206.1"/>
    </source>
</evidence>
<feature type="transmembrane region" description="Helical" evidence="1">
    <location>
        <begin position="252"/>
        <end position="271"/>
    </location>
</feature>
<proteinExistence type="predicted"/>
<feature type="domain" description="DUF7973" evidence="2">
    <location>
        <begin position="5"/>
        <end position="139"/>
    </location>
</feature>
<dbReference type="EMBL" id="ADKX01000028">
    <property type="protein sequence ID" value="EFW05206.1"/>
    <property type="molecule type" value="Genomic_DNA"/>
</dbReference>
<dbReference type="Pfam" id="PF25928">
    <property type="entry name" value="DUF7973"/>
    <property type="match status" value="1"/>
</dbReference>
<gene>
    <name evidence="3" type="ORF">HMPREF9488_01537</name>
</gene>
<feature type="transmembrane region" description="Helical" evidence="1">
    <location>
        <begin position="95"/>
        <end position="111"/>
    </location>
</feature>
<feature type="transmembrane region" description="Helical" evidence="1">
    <location>
        <begin position="214"/>
        <end position="240"/>
    </location>
</feature>
<reference evidence="3 4" key="1">
    <citation type="submission" date="2010-12" db="EMBL/GenBank/DDBJ databases">
        <title>The Genome Sequence of Coprobacillus sp. strain 29_1.</title>
        <authorList>
            <consortium name="The Broad Institute Genome Sequencing Platform"/>
            <person name="Earl A."/>
            <person name="Ward D."/>
            <person name="Feldgarden M."/>
            <person name="Gevers D."/>
            <person name="Daigneault M."/>
            <person name="Sibley C.D."/>
            <person name="White A."/>
            <person name="Strauss J."/>
            <person name="Allen-Vercoe E."/>
            <person name="Young S.K."/>
            <person name="Zeng Q."/>
            <person name="Gargeya S."/>
            <person name="Fitzgerald M."/>
            <person name="Haas B."/>
            <person name="Abouelleil A."/>
            <person name="Alvarado L."/>
            <person name="Arachchi H.M."/>
            <person name="Berlin A."/>
            <person name="Brown A."/>
            <person name="Chapman S.B."/>
            <person name="Chen Z."/>
            <person name="Dunbar C."/>
            <person name="Freedman E."/>
            <person name="Gearin G."/>
            <person name="Gellesch M."/>
            <person name="Goldberg J."/>
            <person name="Griggs A."/>
            <person name="Gujja S."/>
            <person name="Heilman E."/>
            <person name="Heiman D."/>
            <person name="Howarth C."/>
            <person name="Larson L."/>
            <person name="Lui A."/>
            <person name="MacDonald P.J.P."/>
            <person name="Mehta T."/>
            <person name="Montmayeur A."/>
            <person name="Murphy C."/>
            <person name="Neiman D."/>
            <person name="Pearson M."/>
            <person name="Priest M."/>
            <person name="Roberts A."/>
            <person name="Saif S."/>
            <person name="Shea T."/>
            <person name="Shenoy N."/>
            <person name="Sisk P."/>
            <person name="Stolte C."/>
            <person name="Sykes S."/>
            <person name="White J."/>
            <person name="Yandava C."/>
            <person name="Nusbaum C."/>
            <person name="Birren B."/>
        </authorList>
    </citation>
    <scope>NUCLEOTIDE SEQUENCE [LARGE SCALE GENOMIC DNA]</scope>
    <source>
        <strain evidence="3 4">29_1</strain>
    </source>
</reference>
<dbReference type="eggNOG" id="ENOG502ZYP7">
    <property type="taxonomic scope" value="Bacteria"/>
</dbReference>
<comment type="caution">
    <text evidence="3">The sequence shown here is derived from an EMBL/GenBank/DDBJ whole genome shotgun (WGS) entry which is preliminary data.</text>
</comment>
<keyword evidence="1" id="KW-1133">Transmembrane helix</keyword>
<dbReference type="HOGENOM" id="CLU_1022011_0_0_9"/>
<feature type="transmembrane region" description="Helical" evidence="1">
    <location>
        <begin position="6"/>
        <end position="22"/>
    </location>
</feature>
<dbReference type="InterPro" id="IPR058279">
    <property type="entry name" value="DUF7973"/>
</dbReference>
<accession>E7G9U7</accession>
<protein>
    <recommendedName>
        <fullName evidence="2">DUF7973 domain-containing protein</fullName>
    </recommendedName>
</protein>